<name>A0ABC8BSU0_9ACTN</name>
<accession>A0ABC8BSU0</accession>
<sequence length="218" mass="24034">MADPVKIKIWSDYVCPFCMLAEGPLEEAIKDVGADVEVEWMPFELRAHPQPTLRPEDEYLPAIWERAVYPMARRLGVDITLPTVSPQPYTALAFEGYQYAAEHGLGTEYTRRMFRAFFQEDQDLGQADVLAALAGGIGLDEAGFRAALADGTYRARHQEALREAAAHQVQVVPTMLIGDVRIEGVPRPAQVRKAILDARAQQEENAGYGAACGIDGKC</sequence>
<keyword evidence="3" id="KW-1185">Reference proteome</keyword>
<dbReference type="Pfam" id="PF01323">
    <property type="entry name" value="DSBA"/>
    <property type="match status" value="1"/>
</dbReference>
<dbReference type="Proteomes" id="UP000192251">
    <property type="component" value="Chromosome"/>
</dbReference>
<dbReference type="InterPro" id="IPR001853">
    <property type="entry name" value="DSBA-like_thioredoxin_dom"/>
</dbReference>
<organism evidence="2 3">
    <name type="scientific">Kitasatospora albolonga</name>
    <dbReference type="NCBI Taxonomy" id="68173"/>
    <lineage>
        <taxon>Bacteria</taxon>
        <taxon>Bacillati</taxon>
        <taxon>Actinomycetota</taxon>
        <taxon>Actinomycetes</taxon>
        <taxon>Kitasatosporales</taxon>
        <taxon>Streptomycetaceae</taxon>
        <taxon>Kitasatospora</taxon>
    </lineage>
</organism>
<dbReference type="AlphaFoldDB" id="A0ABC8BSU0"/>
<proteinExistence type="predicted"/>
<evidence type="ECO:0000259" key="1">
    <source>
        <dbReference type="Pfam" id="PF01323"/>
    </source>
</evidence>
<dbReference type="PANTHER" id="PTHR13887">
    <property type="entry name" value="GLUTATHIONE S-TRANSFERASE KAPPA"/>
    <property type="match status" value="1"/>
</dbReference>
<dbReference type="GO" id="GO:0016853">
    <property type="term" value="F:isomerase activity"/>
    <property type="evidence" value="ECO:0007669"/>
    <property type="project" value="UniProtKB-KW"/>
</dbReference>
<evidence type="ECO:0000313" key="2">
    <source>
        <dbReference type="EMBL" id="ARF73501.1"/>
    </source>
</evidence>
<dbReference type="CDD" id="cd03024">
    <property type="entry name" value="DsbA_FrnE"/>
    <property type="match status" value="1"/>
</dbReference>
<dbReference type="RefSeq" id="WP_084747290.1">
    <property type="nucleotide sequence ID" value="NZ_CP020563.1"/>
</dbReference>
<dbReference type="InterPro" id="IPR036249">
    <property type="entry name" value="Thioredoxin-like_sf"/>
</dbReference>
<evidence type="ECO:0000313" key="3">
    <source>
        <dbReference type="Proteomes" id="UP000192251"/>
    </source>
</evidence>
<keyword evidence="2" id="KW-0413">Isomerase</keyword>
<protein>
    <submittedName>
        <fullName evidence="2">2-hydroxychromene-2-carboxylate isomerase</fullName>
    </submittedName>
</protein>
<gene>
    <name evidence="2" type="ORF">B7C62_15445</name>
</gene>
<dbReference type="EMBL" id="CP020563">
    <property type="protein sequence ID" value="ARF73501.1"/>
    <property type="molecule type" value="Genomic_DNA"/>
</dbReference>
<reference evidence="2 3" key="1">
    <citation type="submission" date="2017-04" db="EMBL/GenBank/DDBJ databases">
        <title>The complete genome sequence of Streptomyces albolongus YIM 101047, the producer of novel bafilomycins and novel odoriferous sesquiterpenoids.</title>
        <authorList>
            <person name="Yin M."/>
            <person name="Jiang Y."/>
        </authorList>
    </citation>
    <scope>NUCLEOTIDE SEQUENCE [LARGE SCALE GENOMIC DNA]</scope>
    <source>
        <strain evidence="2 3">YIM 101047</strain>
    </source>
</reference>
<dbReference type="PANTHER" id="PTHR13887:SF33">
    <property type="entry name" value="ISOMERASE"/>
    <property type="match status" value="1"/>
</dbReference>
<dbReference type="SUPFAM" id="SSF52833">
    <property type="entry name" value="Thioredoxin-like"/>
    <property type="match status" value="1"/>
</dbReference>
<dbReference type="Gene3D" id="3.40.30.10">
    <property type="entry name" value="Glutaredoxin"/>
    <property type="match status" value="1"/>
</dbReference>
<feature type="domain" description="DSBA-like thioredoxin" evidence="1">
    <location>
        <begin position="7"/>
        <end position="195"/>
    </location>
</feature>
<dbReference type="KEGG" id="kab:B7C62_15445"/>